<dbReference type="Pfam" id="PF13581">
    <property type="entry name" value="HATPase_c_2"/>
    <property type="match status" value="1"/>
</dbReference>
<keyword evidence="1" id="KW-0418">Kinase</keyword>
<proteinExistence type="predicted"/>
<evidence type="ECO:0000259" key="2">
    <source>
        <dbReference type="Pfam" id="PF13581"/>
    </source>
</evidence>
<dbReference type="RefSeq" id="WP_394300433.1">
    <property type="nucleotide sequence ID" value="NZ_JBHMQT010000011.1"/>
</dbReference>
<gene>
    <name evidence="3" type="ORF">ACFHYQ_07930</name>
</gene>
<sequence>MESQSFSGSIPQPHLVISRRFPSSPEQVRSARRFVGATLGDAHPWTDDAMLLTSELAANAVRHGEPEGGFLVSIRLGGERVMIAIRDEGSALIPRTKDADLDAAGGRGLWLVDHIADRWGFSRSAVGTAVWFELAAPAPPQSEADTE</sequence>
<dbReference type="SUPFAM" id="SSF55874">
    <property type="entry name" value="ATPase domain of HSP90 chaperone/DNA topoisomerase II/histidine kinase"/>
    <property type="match status" value="1"/>
</dbReference>
<dbReference type="PANTHER" id="PTHR35526">
    <property type="entry name" value="ANTI-SIGMA-F FACTOR RSBW-RELATED"/>
    <property type="match status" value="1"/>
</dbReference>
<dbReference type="GO" id="GO:0005524">
    <property type="term" value="F:ATP binding"/>
    <property type="evidence" value="ECO:0007669"/>
    <property type="project" value="UniProtKB-KW"/>
</dbReference>
<dbReference type="PANTHER" id="PTHR35526:SF3">
    <property type="entry name" value="ANTI-SIGMA-F FACTOR RSBW"/>
    <property type="match status" value="1"/>
</dbReference>
<protein>
    <submittedName>
        <fullName evidence="3">ATP-binding protein</fullName>
    </submittedName>
</protein>
<feature type="domain" description="Histidine kinase/HSP90-like ATPase" evidence="2">
    <location>
        <begin position="21"/>
        <end position="132"/>
    </location>
</feature>
<dbReference type="InterPro" id="IPR003594">
    <property type="entry name" value="HATPase_dom"/>
</dbReference>
<dbReference type="InterPro" id="IPR036890">
    <property type="entry name" value="HATPase_C_sf"/>
</dbReference>
<reference evidence="3 4" key="1">
    <citation type="submission" date="2024-09" db="EMBL/GenBank/DDBJ databases">
        <authorList>
            <person name="Sun Q."/>
            <person name="Mori K."/>
        </authorList>
    </citation>
    <scope>NUCLEOTIDE SEQUENCE [LARGE SCALE GENOMIC DNA]</scope>
    <source>
        <strain evidence="3 4">TBRC 1851</strain>
    </source>
</reference>
<dbReference type="InterPro" id="IPR050267">
    <property type="entry name" value="Anti-sigma-factor_SerPK"/>
</dbReference>
<keyword evidence="1" id="KW-0808">Transferase</keyword>
<evidence type="ECO:0000313" key="4">
    <source>
        <dbReference type="Proteomes" id="UP001589870"/>
    </source>
</evidence>
<organism evidence="3 4">
    <name type="scientific">Sphaerimonospora cavernae</name>
    <dbReference type="NCBI Taxonomy" id="1740611"/>
    <lineage>
        <taxon>Bacteria</taxon>
        <taxon>Bacillati</taxon>
        <taxon>Actinomycetota</taxon>
        <taxon>Actinomycetes</taxon>
        <taxon>Streptosporangiales</taxon>
        <taxon>Streptosporangiaceae</taxon>
        <taxon>Sphaerimonospora</taxon>
    </lineage>
</organism>
<dbReference type="Gene3D" id="3.30.565.10">
    <property type="entry name" value="Histidine kinase-like ATPase, C-terminal domain"/>
    <property type="match status" value="1"/>
</dbReference>
<evidence type="ECO:0000313" key="3">
    <source>
        <dbReference type="EMBL" id="MFC0862223.1"/>
    </source>
</evidence>
<dbReference type="Proteomes" id="UP001589870">
    <property type="component" value="Unassembled WGS sequence"/>
</dbReference>
<keyword evidence="1" id="KW-0723">Serine/threonine-protein kinase</keyword>
<keyword evidence="3" id="KW-0067">ATP-binding</keyword>
<keyword evidence="3" id="KW-0547">Nucleotide-binding</keyword>
<evidence type="ECO:0000256" key="1">
    <source>
        <dbReference type="ARBA" id="ARBA00022527"/>
    </source>
</evidence>
<name>A0ABV6U193_9ACTN</name>
<comment type="caution">
    <text evidence="3">The sequence shown here is derived from an EMBL/GenBank/DDBJ whole genome shotgun (WGS) entry which is preliminary data.</text>
</comment>
<keyword evidence="4" id="KW-1185">Reference proteome</keyword>
<dbReference type="CDD" id="cd16936">
    <property type="entry name" value="HATPase_RsbW-like"/>
    <property type="match status" value="1"/>
</dbReference>
<dbReference type="EMBL" id="JBHMQT010000011">
    <property type="protein sequence ID" value="MFC0862223.1"/>
    <property type="molecule type" value="Genomic_DNA"/>
</dbReference>
<accession>A0ABV6U193</accession>